<reference evidence="1" key="1">
    <citation type="submission" date="2020-03" db="EMBL/GenBank/DDBJ databases">
        <authorList>
            <person name="Weist P."/>
        </authorList>
    </citation>
    <scope>NUCLEOTIDE SEQUENCE</scope>
</reference>
<proteinExistence type="predicted"/>
<dbReference type="AlphaFoldDB" id="A0A9N7Z715"/>
<name>A0A9N7Z715_PLEPL</name>
<evidence type="ECO:0000313" key="1">
    <source>
        <dbReference type="EMBL" id="CAB1452177.1"/>
    </source>
</evidence>
<gene>
    <name evidence="1" type="ORF">PLEPLA_LOCUS39917</name>
</gene>
<accession>A0A9N7Z715</accession>
<organism evidence="1 2">
    <name type="scientific">Pleuronectes platessa</name>
    <name type="common">European plaice</name>
    <dbReference type="NCBI Taxonomy" id="8262"/>
    <lineage>
        <taxon>Eukaryota</taxon>
        <taxon>Metazoa</taxon>
        <taxon>Chordata</taxon>
        <taxon>Craniata</taxon>
        <taxon>Vertebrata</taxon>
        <taxon>Euteleostomi</taxon>
        <taxon>Actinopterygii</taxon>
        <taxon>Neopterygii</taxon>
        <taxon>Teleostei</taxon>
        <taxon>Neoteleostei</taxon>
        <taxon>Acanthomorphata</taxon>
        <taxon>Carangaria</taxon>
        <taxon>Pleuronectiformes</taxon>
        <taxon>Pleuronectoidei</taxon>
        <taxon>Pleuronectidae</taxon>
        <taxon>Pleuronectes</taxon>
    </lineage>
</organism>
<comment type="caution">
    <text evidence="1">The sequence shown here is derived from an EMBL/GenBank/DDBJ whole genome shotgun (WGS) entry which is preliminary data.</text>
</comment>
<evidence type="ECO:0000313" key="2">
    <source>
        <dbReference type="Proteomes" id="UP001153269"/>
    </source>
</evidence>
<dbReference type="EMBL" id="CADEAL010004119">
    <property type="protein sequence ID" value="CAB1452177.1"/>
    <property type="molecule type" value="Genomic_DNA"/>
</dbReference>
<keyword evidence="2" id="KW-1185">Reference proteome</keyword>
<dbReference type="Proteomes" id="UP001153269">
    <property type="component" value="Unassembled WGS sequence"/>
</dbReference>
<protein>
    <submittedName>
        <fullName evidence="1">Uncharacterized protein</fullName>
    </submittedName>
</protein>
<sequence length="111" mass="12425">MPVHHIHHRRLTSLTAGYREMTSSIKLESMPVLSCCTHYSVPRSAQHRITTLLSVSLHISVLKGLGNLLATVVERRKDTKKKRTGLEGRFSSGSTSAHFKVGLHSVRLLRQ</sequence>